<organism evidence="4 5">
    <name type="scientific">Frigoriflavimonas asaccharolytica</name>
    <dbReference type="NCBI Taxonomy" id="2735899"/>
    <lineage>
        <taxon>Bacteria</taxon>
        <taxon>Pseudomonadati</taxon>
        <taxon>Bacteroidota</taxon>
        <taxon>Flavobacteriia</taxon>
        <taxon>Flavobacteriales</taxon>
        <taxon>Weeksellaceae</taxon>
        <taxon>Frigoriflavimonas</taxon>
    </lineage>
</organism>
<keyword evidence="3" id="KW-0732">Signal</keyword>
<keyword evidence="2" id="KW-0812">Transmembrane</keyword>
<dbReference type="InterPro" id="IPR019734">
    <property type="entry name" value="TPR_rpt"/>
</dbReference>
<evidence type="ECO:0000256" key="1">
    <source>
        <dbReference type="SAM" id="Coils"/>
    </source>
</evidence>
<dbReference type="InterPro" id="IPR016032">
    <property type="entry name" value="Sig_transdc_resp-reg_C-effctor"/>
</dbReference>
<keyword evidence="5" id="KW-1185">Reference proteome</keyword>
<dbReference type="GO" id="GO:0003677">
    <property type="term" value="F:DNA binding"/>
    <property type="evidence" value="ECO:0007669"/>
    <property type="project" value="InterPro"/>
</dbReference>
<name>A0A8J8G907_9FLAO</name>
<feature type="signal peptide" evidence="3">
    <location>
        <begin position="1"/>
        <end position="18"/>
    </location>
</feature>
<dbReference type="SUPFAM" id="SSF46894">
    <property type="entry name" value="C-terminal effector domain of the bipartite response regulators"/>
    <property type="match status" value="1"/>
</dbReference>
<keyword evidence="2" id="KW-0472">Membrane</keyword>
<proteinExistence type="predicted"/>
<evidence type="ECO:0000313" key="4">
    <source>
        <dbReference type="EMBL" id="NRS93549.1"/>
    </source>
</evidence>
<dbReference type="InterPro" id="IPR011990">
    <property type="entry name" value="TPR-like_helical_dom_sf"/>
</dbReference>
<comment type="caution">
    <text evidence="4">The sequence shown here is derived from an EMBL/GenBank/DDBJ whole genome shotgun (WGS) entry which is preliminary data.</text>
</comment>
<keyword evidence="1" id="KW-0175">Coiled coil</keyword>
<keyword evidence="2" id="KW-1133">Transmembrane helix</keyword>
<dbReference type="PANTHER" id="PTHR10098">
    <property type="entry name" value="RAPSYN-RELATED"/>
    <property type="match status" value="1"/>
</dbReference>
<dbReference type="RefSeq" id="WP_173780105.1">
    <property type="nucleotide sequence ID" value="NZ_JABSNO010000022.1"/>
</dbReference>
<dbReference type="GO" id="GO:0006355">
    <property type="term" value="P:regulation of DNA-templated transcription"/>
    <property type="evidence" value="ECO:0007669"/>
    <property type="project" value="InterPro"/>
</dbReference>
<sequence>MKKLIFFASIFLPIICFSQFFSTKNDLDQINSLVFSISKNYDQQKDTIQLKNFIGKLASENKVKARIYPIIEQIFVANKNSDLQDQMNRESTRLFEKAIKSSIKLNRQDLIMWTQVNYAFYLYKYREYKNSFPYFLSSIKYLEENPDQDIIQPAKTYIKIGYFSDTIGERENAIKFLKKAQTYTHENAREMANILDNIGNCYWKLNNSKEAEKYYNEAKIIALKSKDELRYAKTLGNIGIIKTSEKKYDEAEKLILKDIEISEKLKSHQNTMFALIHLSNVYLAEKKIDLAEKVLQKANCIAKSKNYFKSSELDIFLQLLEVAKSRKDDSQELALRRKVDTLKLELKNFDGEEAISEINWDTQKEISQFQLAAIKEKGDKEYIQKIAAIVFSLFLIVLIIFIVKFLKNKHKIAKSDFDKKVLTLSLNQLKSEKKLTVSQQTIESYKIYLSEKNEQIENLEHEIEKVTNSTSPYNSVQKGELQKLLESHLMTHENWTNFKTIYINENPEEYHALIKELPDLTDSNLRIIILAQMGMSNNEMSNILGVTVDAVKKAKQRLRKKYSEISI</sequence>
<dbReference type="Gene3D" id="1.25.40.10">
    <property type="entry name" value="Tetratricopeptide repeat domain"/>
    <property type="match status" value="2"/>
</dbReference>
<reference evidence="4" key="1">
    <citation type="submission" date="2020-05" db="EMBL/GenBank/DDBJ databases">
        <title>Genomic Encyclopedia of Type Strains, Phase IV (KMG-V): Genome sequencing to study the core and pangenomes of soil and plant-associated prokaryotes.</title>
        <authorList>
            <person name="Whitman W."/>
        </authorList>
    </citation>
    <scope>NUCLEOTIDE SEQUENCE</scope>
    <source>
        <strain evidence="4">16F</strain>
    </source>
</reference>
<evidence type="ECO:0000313" key="5">
    <source>
        <dbReference type="Proteomes" id="UP000610746"/>
    </source>
</evidence>
<dbReference type="EMBL" id="JABSNO010000022">
    <property type="protein sequence ID" value="NRS93549.1"/>
    <property type="molecule type" value="Genomic_DNA"/>
</dbReference>
<evidence type="ECO:0000256" key="2">
    <source>
        <dbReference type="SAM" id="Phobius"/>
    </source>
</evidence>
<feature type="coiled-coil region" evidence="1">
    <location>
        <begin position="442"/>
        <end position="469"/>
    </location>
</feature>
<dbReference type="AlphaFoldDB" id="A0A8J8G907"/>
<dbReference type="SUPFAM" id="SSF48452">
    <property type="entry name" value="TPR-like"/>
    <property type="match status" value="2"/>
</dbReference>
<feature type="chain" id="PRO_5035294865" evidence="3">
    <location>
        <begin position="19"/>
        <end position="567"/>
    </location>
</feature>
<evidence type="ECO:0000256" key="3">
    <source>
        <dbReference type="SAM" id="SignalP"/>
    </source>
</evidence>
<gene>
    <name evidence="4" type="ORF">HNQ03_002640</name>
</gene>
<dbReference type="Pfam" id="PF13181">
    <property type="entry name" value="TPR_8"/>
    <property type="match status" value="2"/>
</dbReference>
<feature type="transmembrane region" description="Helical" evidence="2">
    <location>
        <begin position="386"/>
        <end position="406"/>
    </location>
</feature>
<protein>
    <submittedName>
        <fullName evidence="4">Tetratricopeptide (TPR) repeat protein</fullName>
    </submittedName>
</protein>
<dbReference type="Proteomes" id="UP000610746">
    <property type="component" value="Unassembled WGS sequence"/>
</dbReference>
<dbReference type="SMART" id="SM00028">
    <property type="entry name" value="TPR"/>
    <property type="match status" value="3"/>
</dbReference>
<accession>A0A8J8G907</accession>